<evidence type="ECO:0000313" key="4">
    <source>
        <dbReference type="Proteomes" id="UP000061432"/>
    </source>
</evidence>
<keyword evidence="2" id="KW-0732">Signal</keyword>
<protein>
    <submittedName>
        <fullName evidence="3">Uncharacterized protein</fullName>
    </submittedName>
</protein>
<dbReference type="EMBL" id="AP014705">
    <property type="protein sequence ID" value="BAQ49409.1"/>
    <property type="molecule type" value="Genomic_DNA"/>
</dbReference>
<feature type="region of interest" description="Disordered" evidence="1">
    <location>
        <begin position="23"/>
        <end position="87"/>
    </location>
</feature>
<name>A0A0C6FV15_9HYPH</name>
<reference evidence="3 4" key="1">
    <citation type="journal article" date="2015" name="Genome Announc.">
        <title>Complete Genome Sequence of Methylobacterium aquaticum Strain 22A, Isolated from Racomitrium japonicum Moss.</title>
        <authorList>
            <person name="Tani A."/>
            <person name="Ogura Y."/>
            <person name="Hayashi T."/>
            <person name="Kimbara K."/>
        </authorList>
    </citation>
    <scope>NUCLEOTIDE SEQUENCE [LARGE SCALE GENOMIC DNA]</scope>
    <source>
        <strain evidence="3 4">MA-22A</strain>
        <plasmid evidence="4">Plasmid pMaq22A_1p DNA</plasmid>
    </source>
</reference>
<dbReference type="OrthoDB" id="8000036at2"/>
<keyword evidence="3" id="KW-0614">Plasmid</keyword>
<feature type="signal peptide" evidence="2">
    <location>
        <begin position="1"/>
        <end position="23"/>
    </location>
</feature>
<sequence length="87" mass="8834">MKRTLAAVLAAGMLAAATGSAFAVDGHGNASNPERAVPNTGGVSGGPAHRDNPRVSEAREKRPDGKPAHSDNDGHAHGHSHDKPGKK</sequence>
<geneLocation type="plasmid" evidence="4">
    <name>pMaq22A_1p DNA</name>
</geneLocation>
<proteinExistence type="predicted"/>
<organism evidence="3 4">
    <name type="scientific">Methylobacterium aquaticum</name>
    <dbReference type="NCBI Taxonomy" id="270351"/>
    <lineage>
        <taxon>Bacteria</taxon>
        <taxon>Pseudomonadati</taxon>
        <taxon>Pseudomonadota</taxon>
        <taxon>Alphaproteobacteria</taxon>
        <taxon>Hyphomicrobiales</taxon>
        <taxon>Methylobacteriaceae</taxon>
        <taxon>Methylobacterium</taxon>
    </lineage>
</organism>
<evidence type="ECO:0000256" key="2">
    <source>
        <dbReference type="SAM" id="SignalP"/>
    </source>
</evidence>
<evidence type="ECO:0000313" key="3">
    <source>
        <dbReference type="EMBL" id="BAQ49409.1"/>
    </source>
</evidence>
<gene>
    <name evidence="3" type="ORF">Maq22A_1p35950</name>
</gene>
<feature type="compositionally biased region" description="Basic and acidic residues" evidence="1">
    <location>
        <begin position="48"/>
        <end position="87"/>
    </location>
</feature>
<feature type="chain" id="PRO_5002200058" evidence="2">
    <location>
        <begin position="24"/>
        <end position="87"/>
    </location>
</feature>
<dbReference type="PATRIC" id="fig|270351.10.peg.6480"/>
<accession>A0A0C6FV15</accession>
<dbReference type="AlphaFoldDB" id="A0A0C6FV15"/>
<dbReference type="KEGG" id="maqu:Maq22A_1p35950"/>
<evidence type="ECO:0000256" key="1">
    <source>
        <dbReference type="SAM" id="MobiDB-lite"/>
    </source>
</evidence>
<dbReference type="Proteomes" id="UP000061432">
    <property type="component" value="Plasmid pMaq22A_1p"/>
</dbReference>
<reference evidence="4" key="2">
    <citation type="submission" date="2015-01" db="EMBL/GenBank/DDBJ databases">
        <title>Complete genome sequence of Methylobacterium aquaticum strain 22A.</title>
        <authorList>
            <person name="Tani A."/>
            <person name="Ogura Y."/>
            <person name="Hayashi T."/>
        </authorList>
    </citation>
    <scope>NUCLEOTIDE SEQUENCE [LARGE SCALE GENOMIC DNA]</scope>
    <source>
        <strain evidence="4">MA-22A</strain>
        <plasmid evidence="4">Plasmid pMaq22A_1p DNA</plasmid>
    </source>
</reference>
<dbReference type="RefSeq" id="WP_060850466.1">
    <property type="nucleotide sequence ID" value="NZ_AP014705.1"/>
</dbReference>